<dbReference type="GO" id="GO:0044874">
    <property type="term" value="P:lipoprotein localization to outer membrane"/>
    <property type="evidence" value="ECO:0007669"/>
    <property type="project" value="TreeGrafter"/>
</dbReference>
<dbReference type="AlphaFoldDB" id="A1ZTN1"/>
<keyword evidence="6 7" id="KW-0472">Membrane</keyword>
<feature type="domain" description="ABC3 transporter permease C-terminal" evidence="8">
    <location>
        <begin position="274"/>
        <end position="404"/>
    </location>
</feature>
<evidence type="ECO:0000259" key="8">
    <source>
        <dbReference type="Pfam" id="PF02687"/>
    </source>
</evidence>
<gene>
    <name evidence="9" type="ORF">M23134_01614</name>
</gene>
<reference evidence="9 10" key="1">
    <citation type="submission" date="2007-01" db="EMBL/GenBank/DDBJ databases">
        <authorList>
            <person name="Haygood M."/>
            <person name="Podell S."/>
            <person name="Anderson C."/>
            <person name="Hopkinson B."/>
            <person name="Roe K."/>
            <person name="Barbeau K."/>
            <person name="Gaasterland T."/>
            <person name="Ferriera S."/>
            <person name="Johnson J."/>
            <person name="Kravitz S."/>
            <person name="Beeson K."/>
            <person name="Sutton G."/>
            <person name="Rogers Y.-H."/>
            <person name="Friedman R."/>
            <person name="Frazier M."/>
            <person name="Venter J.C."/>
        </authorList>
    </citation>
    <scope>NUCLEOTIDE SEQUENCE [LARGE SCALE GENOMIC DNA]</scope>
    <source>
        <strain evidence="9 10">ATCC 23134</strain>
    </source>
</reference>
<evidence type="ECO:0000256" key="3">
    <source>
        <dbReference type="ARBA" id="ARBA00022475"/>
    </source>
</evidence>
<dbReference type="GO" id="GO:0098797">
    <property type="term" value="C:plasma membrane protein complex"/>
    <property type="evidence" value="ECO:0007669"/>
    <property type="project" value="TreeGrafter"/>
</dbReference>
<evidence type="ECO:0000313" key="9">
    <source>
        <dbReference type="EMBL" id="EAY26291.1"/>
    </source>
</evidence>
<feature type="transmembrane region" description="Helical" evidence="7">
    <location>
        <begin position="274"/>
        <end position="294"/>
    </location>
</feature>
<evidence type="ECO:0000256" key="4">
    <source>
        <dbReference type="ARBA" id="ARBA00022692"/>
    </source>
</evidence>
<proteinExistence type="inferred from homology"/>
<dbReference type="Proteomes" id="UP000004095">
    <property type="component" value="Unassembled WGS sequence"/>
</dbReference>
<evidence type="ECO:0000256" key="6">
    <source>
        <dbReference type="ARBA" id="ARBA00023136"/>
    </source>
</evidence>
<dbReference type="OrthoDB" id="9784014at2"/>
<comment type="subcellular location">
    <subcellularLocation>
        <location evidence="1">Cell membrane</location>
        <topology evidence="1">Multi-pass membrane protein</topology>
    </subcellularLocation>
</comment>
<comment type="caution">
    <text evidence="9">The sequence shown here is derived from an EMBL/GenBank/DDBJ whole genome shotgun (WGS) entry which is preliminary data.</text>
</comment>
<dbReference type="EMBL" id="AAWS01000036">
    <property type="protein sequence ID" value="EAY26291.1"/>
    <property type="molecule type" value="Genomic_DNA"/>
</dbReference>
<dbReference type="PANTHER" id="PTHR30489:SF0">
    <property type="entry name" value="LIPOPROTEIN-RELEASING SYSTEM TRANSMEMBRANE PROTEIN LOLE"/>
    <property type="match status" value="1"/>
</dbReference>
<sequence>MYLKLAWRNIWRNRRRTIITISAIFFAVFLSVMQRSMKVGSIERTIDQMVGAFLGHIQVHQKGYWDEQNLDNSFANSPTLLQTIKQTPGVAQVIPRLDSYALVAGLERSRAGLIMGIDPIAEKQLSNPEKKLVKGKYLAKANEEALLIAQGLAQYLKVQMGDSLVLLGQGFQGQSATGKYLVKGIIKMPDPKLNKALVYLPIKTAQSLFATESRLTTYCIRLDNAKNLTRVRASLQQNLAETPPKGVAYEVISWKTMAPELVQMMEADKQAGKIMLGVFYMILGFGILGTVLMMTSERRYEFGVLIGIGMKRFKLGILVFFEMLMLAGIGVILGIVVSLPIAWYLHLNPIWLTGDMAKAMEGYGMEPIIPFSVDPAIFSTQAIIVFVLTMIISIYPMVHTKRLNVMEALHG</sequence>
<evidence type="ECO:0000256" key="5">
    <source>
        <dbReference type="ARBA" id="ARBA00022989"/>
    </source>
</evidence>
<dbReference type="Pfam" id="PF02687">
    <property type="entry name" value="FtsX"/>
    <property type="match status" value="1"/>
</dbReference>
<comment type="similarity">
    <text evidence="2">Belongs to the ABC-4 integral membrane protein family. LolC/E subfamily.</text>
</comment>
<accession>A1ZTN1</accession>
<feature type="transmembrane region" description="Helical" evidence="7">
    <location>
        <begin position="376"/>
        <end position="398"/>
    </location>
</feature>
<keyword evidence="5 7" id="KW-1133">Transmembrane helix</keyword>
<dbReference type="InterPro" id="IPR003838">
    <property type="entry name" value="ABC3_permease_C"/>
</dbReference>
<feature type="transmembrane region" description="Helical" evidence="7">
    <location>
        <begin position="315"/>
        <end position="345"/>
    </location>
</feature>
<keyword evidence="4 7" id="KW-0812">Transmembrane</keyword>
<keyword evidence="3" id="KW-1003">Cell membrane</keyword>
<evidence type="ECO:0000256" key="2">
    <source>
        <dbReference type="ARBA" id="ARBA00005236"/>
    </source>
</evidence>
<keyword evidence="10" id="KW-1185">Reference proteome</keyword>
<evidence type="ECO:0000256" key="7">
    <source>
        <dbReference type="SAM" id="Phobius"/>
    </source>
</evidence>
<dbReference type="eggNOG" id="COG4591">
    <property type="taxonomic scope" value="Bacteria"/>
</dbReference>
<name>A1ZTN1_MICM2</name>
<evidence type="ECO:0000313" key="10">
    <source>
        <dbReference type="Proteomes" id="UP000004095"/>
    </source>
</evidence>
<organism evidence="9 10">
    <name type="scientific">Microscilla marina ATCC 23134</name>
    <dbReference type="NCBI Taxonomy" id="313606"/>
    <lineage>
        <taxon>Bacteria</taxon>
        <taxon>Pseudomonadati</taxon>
        <taxon>Bacteroidota</taxon>
        <taxon>Cytophagia</taxon>
        <taxon>Cytophagales</taxon>
        <taxon>Microscillaceae</taxon>
        <taxon>Microscilla</taxon>
    </lineage>
</organism>
<evidence type="ECO:0000256" key="1">
    <source>
        <dbReference type="ARBA" id="ARBA00004651"/>
    </source>
</evidence>
<dbReference type="PANTHER" id="PTHR30489">
    <property type="entry name" value="LIPOPROTEIN-RELEASING SYSTEM TRANSMEMBRANE PROTEIN LOLE"/>
    <property type="match status" value="1"/>
</dbReference>
<dbReference type="InterPro" id="IPR051447">
    <property type="entry name" value="Lipoprotein-release_system"/>
</dbReference>
<protein>
    <submittedName>
        <fullName evidence="9">Transporter</fullName>
    </submittedName>
</protein>
<dbReference type="RefSeq" id="WP_002701309.1">
    <property type="nucleotide sequence ID" value="NZ_AAWS01000036.1"/>
</dbReference>